<evidence type="ECO:0000256" key="1">
    <source>
        <dbReference type="SAM" id="MobiDB-lite"/>
    </source>
</evidence>
<feature type="compositionally biased region" description="Basic residues" evidence="1">
    <location>
        <begin position="10"/>
        <end position="22"/>
    </location>
</feature>
<feature type="region of interest" description="Disordered" evidence="1">
    <location>
        <begin position="1"/>
        <end position="29"/>
    </location>
</feature>
<proteinExistence type="predicted"/>
<evidence type="ECO:0000313" key="2">
    <source>
        <dbReference type="EMBL" id="CAB9499762.1"/>
    </source>
</evidence>
<dbReference type="EMBL" id="CAICTM010000067">
    <property type="protein sequence ID" value="CAB9499762.1"/>
    <property type="molecule type" value="Genomic_DNA"/>
</dbReference>
<reference evidence="2" key="1">
    <citation type="submission" date="2020-06" db="EMBL/GenBank/DDBJ databases">
        <authorList>
            <consortium name="Plant Systems Biology data submission"/>
        </authorList>
    </citation>
    <scope>NUCLEOTIDE SEQUENCE</scope>
    <source>
        <strain evidence="2">D6</strain>
    </source>
</reference>
<evidence type="ECO:0000313" key="3">
    <source>
        <dbReference type="Proteomes" id="UP001153069"/>
    </source>
</evidence>
<accession>A0A9N8DBE1</accession>
<gene>
    <name evidence="2" type="ORF">SEMRO_68_G038090.1</name>
</gene>
<name>A0A9N8DBE1_9STRA</name>
<sequence length="96" mass="10748">MAEDEEEDKKKKKKKAKAKTGKSKLGGSSEHAELTYEEVCKKDMTFVDGLINSRDPISTEEDDFVDWILNRPDGRAMYDKYKGGAGKCGVVKCVIQ</sequence>
<dbReference type="Proteomes" id="UP001153069">
    <property type="component" value="Unassembled WGS sequence"/>
</dbReference>
<dbReference type="AlphaFoldDB" id="A0A9N8DBE1"/>
<keyword evidence="3" id="KW-1185">Reference proteome</keyword>
<organism evidence="2 3">
    <name type="scientific">Seminavis robusta</name>
    <dbReference type="NCBI Taxonomy" id="568900"/>
    <lineage>
        <taxon>Eukaryota</taxon>
        <taxon>Sar</taxon>
        <taxon>Stramenopiles</taxon>
        <taxon>Ochrophyta</taxon>
        <taxon>Bacillariophyta</taxon>
        <taxon>Bacillariophyceae</taxon>
        <taxon>Bacillariophycidae</taxon>
        <taxon>Naviculales</taxon>
        <taxon>Naviculaceae</taxon>
        <taxon>Seminavis</taxon>
    </lineage>
</organism>
<comment type="caution">
    <text evidence="2">The sequence shown here is derived from an EMBL/GenBank/DDBJ whole genome shotgun (WGS) entry which is preliminary data.</text>
</comment>
<protein>
    <submittedName>
        <fullName evidence="2">Uncharacterized protein</fullName>
    </submittedName>
</protein>